<comment type="caution">
    <text evidence="1">The sequence shown here is derived from an EMBL/GenBank/DDBJ whole genome shotgun (WGS) entry which is preliminary data.</text>
</comment>
<gene>
    <name evidence="1" type="ORF">M569_01125</name>
</gene>
<name>S8D810_9LAMI</name>
<evidence type="ECO:0000313" key="1">
    <source>
        <dbReference type="EMBL" id="EPS73631.1"/>
    </source>
</evidence>
<proteinExistence type="predicted"/>
<keyword evidence="2" id="KW-1185">Reference proteome</keyword>
<feature type="non-terminal residue" evidence="1">
    <location>
        <position position="195"/>
    </location>
</feature>
<dbReference type="OrthoDB" id="8249012at2759"/>
<protein>
    <submittedName>
        <fullName evidence="1">Uncharacterized protein</fullName>
    </submittedName>
</protein>
<dbReference type="EMBL" id="AUSU01000368">
    <property type="protein sequence ID" value="EPS73631.1"/>
    <property type="molecule type" value="Genomic_DNA"/>
</dbReference>
<evidence type="ECO:0000313" key="2">
    <source>
        <dbReference type="Proteomes" id="UP000015453"/>
    </source>
</evidence>
<reference evidence="1 2" key="1">
    <citation type="journal article" date="2013" name="BMC Genomics">
        <title>The miniature genome of a carnivorous plant Genlisea aurea contains a low number of genes and short non-coding sequences.</title>
        <authorList>
            <person name="Leushkin E.V."/>
            <person name="Sutormin R.A."/>
            <person name="Nabieva E.R."/>
            <person name="Penin A.A."/>
            <person name="Kondrashov A.S."/>
            <person name="Logacheva M.D."/>
        </authorList>
    </citation>
    <scope>NUCLEOTIDE SEQUENCE [LARGE SCALE GENOMIC DNA]</scope>
</reference>
<accession>S8D810</accession>
<dbReference type="AlphaFoldDB" id="S8D810"/>
<dbReference type="PANTHER" id="PTHR21521:SF0">
    <property type="entry name" value="AMUN, ISOFORM A"/>
    <property type="match status" value="1"/>
</dbReference>
<organism evidence="1 2">
    <name type="scientific">Genlisea aurea</name>
    <dbReference type="NCBI Taxonomy" id="192259"/>
    <lineage>
        <taxon>Eukaryota</taxon>
        <taxon>Viridiplantae</taxon>
        <taxon>Streptophyta</taxon>
        <taxon>Embryophyta</taxon>
        <taxon>Tracheophyta</taxon>
        <taxon>Spermatophyta</taxon>
        <taxon>Magnoliopsida</taxon>
        <taxon>eudicotyledons</taxon>
        <taxon>Gunneridae</taxon>
        <taxon>Pentapetalae</taxon>
        <taxon>asterids</taxon>
        <taxon>lamiids</taxon>
        <taxon>Lamiales</taxon>
        <taxon>Lentibulariaceae</taxon>
        <taxon>Genlisea</taxon>
    </lineage>
</organism>
<dbReference type="PANTHER" id="PTHR21521">
    <property type="entry name" value="AMUN, ISOFORM A"/>
    <property type="match status" value="1"/>
</dbReference>
<dbReference type="Proteomes" id="UP000015453">
    <property type="component" value="Unassembled WGS sequence"/>
</dbReference>
<feature type="non-terminal residue" evidence="1">
    <location>
        <position position="1"/>
    </location>
</feature>
<sequence length="195" mass="22046">IDMDTSDVDRWKEVLKHYEAVMEALQKPDLVSMDDFYRRELPDLLRGREPGAYITKGELYRLMQWKLRRGKWRPRLLSFVSDLRDDAVRDCSRKAFSSLPDISKAVSELTVLKGVGPATASAVLAAFSPDIVPFMSDEAMEAVIGDSKDYSLKRYTMFVDKIQAKAKELSTSEDPFQPSDVERALWCSSVGAKLG</sequence>